<reference evidence="3 4" key="1">
    <citation type="journal article" date="2013" name="Genome Announc.">
        <title>Complete Genome Sequence of the Porcine Strain Brachyspira pilosicoli P43/6/78(T.).</title>
        <authorList>
            <person name="Lin C."/>
            <person name="den Bakker H.C."/>
            <person name="Suzuki H."/>
            <person name="Lefebure T."/>
            <person name="Ponnala L."/>
            <person name="Sun Q."/>
            <person name="Stanhope M.J."/>
            <person name="Wiedmann M."/>
            <person name="Duhamel G.E."/>
        </authorList>
    </citation>
    <scope>NUCLEOTIDE SEQUENCE [LARGE SCALE GENOMIC DNA]</scope>
    <source>
        <strain evidence="3 4">P43/6/78</strain>
    </source>
</reference>
<feature type="coiled-coil region" evidence="2">
    <location>
        <begin position="244"/>
        <end position="271"/>
    </location>
</feature>
<evidence type="ECO:0000256" key="2">
    <source>
        <dbReference type="SAM" id="Coils"/>
    </source>
</evidence>
<keyword evidence="2" id="KW-0175">Coiled coil</keyword>
<protein>
    <submittedName>
        <fullName evidence="3">TPR domain-containing protein</fullName>
    </submittedName>
</protein>
<evidence type="ECO:0000256" key="1">
    <source>
        <dbReference type="PROSITE-ProRule" id="PRU00339"/>
    </source>
</evidence>
<evidence type="ECO:0000313" key="3">
    <source>
        <dbReference type="EMBL" id="AGA66485.1"/>
    </source>
</evidence>
<evidence type="ECO:0000313" key="4">
    <source>
        <dbReference type="Proteomes" id="UP000010793"/>
    </source>
</evidence>
<dbReference type="PROSITE" id="PS50005">
    <property type="entry name" value="TPR"/>
    <property type="match status" value="1"/>
</dbReference>
<dbReference type="EMBL" id="CP002873">
    <property type="protein sequence ID" value="AGA66485.1"/>
    <property type="molecule type" value="Genomic_DNA"/>
</dbReference>
<gene>
    <name evidence="3" type="ORF">BPP43_06215</name>
</gene>
<dbReference type="Proteomes" id="UP000010793">
    <property type="component" value="Chromosome"/>
</dbReference>
<feature type="repeat" description="TPR" evidence="1">
    <location>
        <begin position="128"/>
        <end position="161"/>
    </location>
</feature>
<dbReference type="SUPFAM" id="SSF48452">
    <property type="entry name" value="TPR-like"/>
    <property type="match status" value="1"/>
</dbReference>
<dbReference type="GeneID" id="56440351"/>
<dbReference type="InterPro" id="IPR019734">
    <property type="entry name" value="TPR_rpt"/>
</dbReference>
<dbReference type="InterPro" id="IPR011990">
    <property type="entry name" value="TPR-like_helical_dom_sf"/>
</dbReference>
<sequence length="326" mass="38797">MADELFSRKETVKDIFLIVEEKLKKGLFQDSMEDLDKIMSMDFEYPNLYENISCVKFWINRADKIESFKGDYLEYCKFLDLSYKKFEEFIKTKSYNKTLITIKAIHYFIYNNIITTIMQKNVEEIRGKDELHLLANAFIELGDYSRALKAYEYLNVIEPYNGNTLSNIAQINHILGDTKKAKMYIRDALFYAPLDIEFERITIDAVREIRDIIIRRGIHNNSQEEIISWMSAYGELMNILDIKRELTKEEEFELRKNISKLEADYRKLKLREATAPRLLSAYAFLTTYLIMRHTEEDMDEIKIWGRKMSEIDKDLLQFYIKILNKG</sequence>
<dbReference type="AlphaFoldDB" id="A0A3B6VSV3"/>
<organism evidence="3 4">
    <name type="scientific">Brachyspira pilosicoli P43/6/78</name>
    <dbReference type="NCBI Taxonomy" id="1042417"/>
    <lineage>
        <taxon>Bacteria</taxon>
        <taxon>Pseudomonadati</taxon>
        <taxon>Spirochaetota</taxon>
        <taxon>Spirochaetia</taxon>
        <taxon>Brachyspirales</taxon>
        <taxon>Brachyspiraceae</taxon>
        <taxon>Brachyspira</taxon>
    </lineage>
</organism>
<proteinExistence type="predicted"/>
<accession>A0A3B6VSV3</accession>
<name>A0A3B6VSV3_BRAPL</name>
<keyword evidence="4" id="KW-1185">Reference proteome</keyword>
<dbReference type="RefSeq" id="WP_013244722.1">
    <property type="nucleotide sequence ID" value="NC_019908.1"/>
</dbReference>
<dbReference type="Gene3D" id="1.25.40.10">
    <property type="entry name" value="Tetratricopeptide repeat domain"/>
    <property type="match status" value="1"/>
</dbReference>
<keyword evidence="1" id="KW-0802">TPR repeat</keyword>
<dbReference type="KEGG" id="bpip:BPP43_06215"/>